<organism evidence="2 3">
    <name type="scientific">Legionella norrlandica</name>
    <dbReference type="NCBI Taxonomy" id="1498499"/>
    <lineage>
        <taxon>Bacteria</taxon>
        <taxon>Pseudomonadati</taxon>
        <taxon>Pseudomonadota</taxon>
        <taxon>Gammaproteobacteria</taxon>
        <taxon>Legionellales</taxon>
        <taxon>Legionellaceae</taxon>
        <taxon>Legionella</taxon>
    </lineage>
</organism>
<proteinExistence type="predicted"/>
<sequence>MTPAKELPIVIEKSQEEVEQIIALVHSSNLPEGTKSFVIGCIHLASWIPCALVEHKITVSNLRRLIFGKGDKTTKQQDKPPKVKQNNSASEGSEPWSP</sequence>
<feature type="compositionally biased region" description="Basic and acidic residues" evidence="1">
    <location>
        <begin position="69"/>
        <end position="81"/>
    </location>
</feature>
<dbReference type="AlphaFoldDB" id="A0A0A2T4H4"/>
<dbReference type="RefSeq" id="WP_052117683.1">
    <property type="nucleotide sequence ID" value="NZ_JNCF01000079.1"/>
</dbReference>
<protein>
    <submittedName>
        <fullName evidence="2">Uncharacterized protein</fullName>
    </submittedName>
</protein>
<dbReference type="Proteomes" id="UP000054422">
    <property type="component" value="Unassembled WGS sequence"/>
</dbReference>
<feature type="region of interest" description="Disordered" evidence="1">
    <location>
        <begin position="69"/>
        <end position="98"/>
    </location>
</feature>
<comment type="caution">
    <text evidence="2">The sequence shown here is derived from an EMBL/GenBank/DDBJ whole genome shotgun (WGS) entry which is preliminary data.</text>
</comment>
<evidence type="ECO:0000313" key="2">
    <source>
        <dbReference type="EMBL" id="KGP62323.1"/>
    </source>
</evidence>
<dbReference type="STRING" id="1498499.EP47_01765"/>
<keyword evidence="3" id="KW-1185">Reference proteome</keyword>
<dbReference type="EMBL" id="JNCF01000079">
    <property type="protein sequence ID" value="KGP62323.1"/>
    <property type="molecule type" value="Genomic_DNA"/>
</dbReference>
<evidence type="ECO:0000256" key="1">
    <source>
        <dbReference type="SAM" id="MobiDB-lite"/>
    </source>
</evidence>
<evidence type="ECO:0000313" key="3">
    <source>
        <dbReference type="Proteomes" id="UP000054422"/>
    </source>
</evidence>
<accession>A0A0A2T4H4</accession>
<reference evidence="2 3" key="1">
    <citation type="submission" date="2014-05" db="EMBL/GenBank/DDBJ databases">
        <authorList>
            <person name="Rizzardi K."/>
            <person name="Winiecka-Krusnell J."/>
            <person name="Ramliden M."/>
            <person name="Alm E."/>
            <person name="Andersson S."/>
            <person name="Byfors S."/>
        </authorList>
    </citation>
    <scope>NUCLEOTIDE SEQUENCE [LARGE SCALE GENOMIC DNA]</scope>
    <source>
        <strain evidence="2 3">LEGN</strain>
    </source>
</reference>
<gene>
    <name evidence="2" type="ORF">EP47_01765</name>
</gene>
<dbReference type="OrthoDB" id="5654263at2"/>
<name>A0A0A2T4H4_9GAMM</name>